<proteinExistence type="predicted"/>
<feature type="region of interest" description="Disordered" evidence="5">
    <location>
        <begin position="853"/>
        <end position="1024"/>
    </location>
</feature>
<dbReference type="GO" id="GO:0005737">
    <property type="term" value="C:cytoplasm"/>
    <property type="evidence" value="ECO:0007669"/>
    <property type="project" value="UniProtKB-SubCell"/>
</dbReference>
<keyword evidence="3" id="KW-0433">Leucine-rich repeat</keyword>
<feature type="region of interest" description="Disordered" evidence="5">
    <location>
        <begin position="620"/>
        <end position="681"/>
    </location>
</feature>
<dbReference type="InterPro" id="IPR000683">
    <property type="entry name" value="Gfo/Idh/MocA-like_OxRdtase_N"/>
</dbReference>
<dbReference type="SUPFAM" id="SSF52075">
    <property type="entry name" value="Outer arm dynein light chain 1"/>
    <property type="match status" value="1"/>
</dbReference>
<evidence type="ECO:0000313" key="9">
    <source>
        <dbReference type="Proteomes" id="UP000076532"/>
    </source>
</evidence>
<evidence type="ECO:0000313" key="8">
    <source>
        <dbReference type="EMBL" id="KZP11634.1"/>
    </source>
</evidence>
<dbReference type="Gene3D" id="3.40.50.720">
    <property type="entry name" value="NAD(P)-binding Rossmann-like Domain"/>
    <property type="match status" value="1"/>
</dbReference>
<dbReference type="InterPro" id="IPR055080">
    <property type="entry name" value="Gal80p-like_C"/>
</dbReference>
<dbReference type="PROSITE" id="PS51450">
    <property type="entry name" value="LRR"/>
    <property type="match status" value="2"/>
</dbReference>
<dbReference type="STRING" id="436010.A0A166AIA9"/>
<feature type="region of interest" description="Disordered" evidence="5">
    <location>
        <begin position="404"/>
        <end position="430"/>
    </location>
</feature>
<dbReference type="InterPro" id="IPR003591">
    <property type="entry name" value="Leu-rich_rpt_typical-subtyp"/>
</dbReference>
<feature type="domain" description="Gal80p-like C-terminal" evidence="7">
    <location>
        <begin position="138"/>
        <end position="290"/>
    </location>
</feature>
<evidence type="ECO:0000256" key="4">
    <source>
        <dbReference type="ARBA" id="ARBA00022737"/>
    </source>
</evidence>
<dbReference type="AlphaFoldDB" id="A0A166AIA9"/>
<evidence type="ECO:0000256" key="2">
    <source>
        <dbReference type="ARBA" id="ARBA00022490"/>
    </source>
</evidence>
<keyword evidence="4" id="KW-0677">Repeat</keyword>
<feature type="compositionally biased region" description="Low complexity" evidence="5">
    <location>
        <begin position="941"/>
        <end position="953"/>
    </location>
</feature>
<dbReference type="SUPFAM" id="SSF51735">
    <property type="entry name" value="NAD(P)-binding Rossmann-fold domains"/>
    <property type="match status" value="1"/>
</dbReference>
<name>A0A166AIA9_9AGAM</name>
<feature type="compositionally biased region" description="Basic and acidic residues" evidence="5">
    <location>
        <begin position="667"/>
        <end position="681"/>
    </location>
</feature>
<comment type="subcellular location">
    <subcellularLocation>
        <location evidence="1">Cytoplasm</location>
    </subcellularLocation>
</comment>
<accession>A0A166AIA9</accession>
<sequence>MSPIKVGVVGLSSTGWAASALAPGLLNAPSFSLTAVSTTSAASAEASAQKYSALAGHPVKSFHGDASGIANDKDVDLVAVSVKAPAHRAVALAVIEAGKDVFIEWPAGANATETAEIAAAAKAKGVKSIVGLQGRQAPSVKKVKEILESGVIGKVRSSSIIALCPRELNVWGPTVTERNLYFTDINGGATLLDIGVGHLFDAVTHLLGDLATVSATTAQHYPIVTVLDDEQKPTGKTVNASAPDQIAFNGLFKSGAISSAIFCAGLPATQGRKHFLWEIDGEEGSIRMESDEFASLFVNVKDPKVYLNGELVEFEAVTGPATNLTSAWEAFAKGEAYPTLEDALKTRRLLEGIKQIDQLRPANTPQTCTPTKFPLMEHEAGDDYIRRIASFIRINERALGEAGIPLRRRGPPPKPASAPSSLNPMAWFGPERNSPPPKPIKFAIDTHHLFYLLMRMEDGGIDGVGTLDVKVDNPSKPMNYINIFRDSDKSDTLSMASFRSTLSAVSGLSLGAAWWGRPEPPSINAELKYLFSCFTKIPALVLSSPGPKMVKELANEPPNENCLPLEAFRSLQVFECADIDPRTVLGWDRLSDGLRSLTIKRSGLEDVSDIFIGAVLDDHGRREGTTSRSRSRRVSPGHAQQSSVYSTRLPETVPEANEDSAPPTPHPDPDPIPHSDEPAAHPLPDHKWSALRYLSLSDNSLTFLPTDPLAYLSSVSSLDLSSNLLVSVPPGLSALHSLSSLNLSDNMIDSVLGIYTHLGQILSLNLARNRLESICGLERLLALERVDLRHNIIDDPAEVSRLAVLPNISDVWIEGNPFCELDDAYRVMCFEYFWKEGKSIALDGSAPGLIEKRGLSVRPDEQMSSSRGSVRMKANSPPVVAVGGARSPALNASPDSSQPGSRNDSPLLAAVGAKEKERKKKNKRIVDLSGPGHRAVRSEAEGSAAEGAAVAGPGPRPAVHRARPSHGRHRSEFSSPPPSGLSPPSPSSPLAPGEPLSRSAARRNRVSASVFEPPTAGPVMSSEANAEAYRRRIEALQNDMGEGWLKVFSQGQMGSPGVSPGVASG</sequence>
<dbReference type="Gene3D" id="3.30.360.10">
    <property type="entry name" value="Dihydrodipicolinate Reductase, domain 2"/>
    <property type="match status" value="1"/>
</dbReference>
<dbReference type="PANTHER" id="PTHR15454:SF69">
    <property type="entry name" value="SERINE_THREONINE-PROTEIN KINASE 11-INTERACTING PROTEIN"/>
    <property type="match status" value="1"/>
</dbReference>
<protein>
    <submittedName>
        <fullName evidence="8">Uncharacterized protein</fullName>
    </submittedName>
</protein>
<feature type="domain" description="Gfo/Idh/MocA-like oxidoreductase N-terminal" evidence="6">
    <location>
        <begin position="4"/>
        <end position="131"/>
    </location>
</feature>
<dbReference type="PANTHER" id="PTHR15454">
    <property type="entry name" value="NISCHARIN RELATED"/>
    <property type="match status" value="1"/>
</dbReference>
<dbReference type="Gene3D" id="3.80.10.10">
    <property type="entry name" value="Ribonuclease Inhibitor"/>
    <property type="match status" value="2"/>
</dbReference>
<dbReference type="InterPro" id="IPR001611">
    <property type="entry name" value="Leu-rich_rpt"/>
</dbReference>
<dbReference type="Pfam" id="PF22685">
    <property type="entry name" value="Gal80p_C-like"/>
    <property type="match status" value="1"/>
</dbReference>
<organism evidence="8 9">
    <name type="scientific">Athelia psychrophila</name>
    <dbReference type="NCBI Taxonomy" id="1759441"/>
    <lineage>
        <taxon>Eukaryota</taxon>
        <taxon>Fungi</taxon>
        <taxon>Dikarya</taxon>
        <taxon>Basidiomycota</taxon>
        <taxon>Agaricomycotina</taxon>
        <taxon>Agaricomycetes</taxon>
        <taxon>Agaricomycetidae</taxon>
        <taxon>Atheliales</taxon>
        <taxon>Atheliaceae</taxon>
        <taxon>Athelia</taxon>
    </lineage>
</organism>
<evidence type="ECO:0000259" key="7">
    <source>
        <dbReference type="Pfam" id="PF22685"/>
    </source>
</evidence>
<evidence type="ECO:0000256" key="5">
    <source>
        <dbReference type="SAM" id="MobiDB-lite"/>
    </source>
</evidence>
<dbReference type="InterPro" id="IPR032675">
    <property type="entry name" value="LRR_dom_sf"/>
</dbReference>
<dbReference type="Proteomes" id="UP000076532">
    <property type="component" value="Unassembled WGS sequence"/>
</dbReference>
<reference evidence="8 9" key="1">
    <citation type="journal article" date="2016" name="Mol. Biol. Evol.">
        <title>Comparative Genomics of Early-Diverging Mushroom-Forming Fungi Provides Insights into the Origins of Lignocellulose Decay Capabilities.</title>
        <authorList>
            <person name="Nagy L.G."/>
            <person name="Riley R."/>
            <person name="Tritt A."/>
            <person name="Adam C."/>
            <person name="Daum C."/>
            <person name="Floudas D."/>
            <person name="Sun H."/>
            <person name="Yadav J.S."/>
            <person name="Pangilinan J."/>
            <person name="Larsson K.H."/>
            <person name="Matsuura K."/>
            <person name="Barry K."/>
            <person name="Labutti K."/>
            <person name="Kuo R."/>
            <person name="Ohm R.A."/>
            <person name="Bhattacharya S.S."/>
            <person name="Shirouzu T."/>
            <person name="Yoshinaga Y."/>
            <person name="Martin F.M."/>
            <person name="Grigoriev I.V."/>
            <person name="Hibbett D.S."/>
        </authorList>
    </citation>
    <scope>NUCLEOTIDE SEQUENCE [LARGE SCALE GENOMIC DNA]</scope>
    <source>
        <strain evidence="8 9">CBS 109695</strain>
    </source>
</reference>
<feature type="compositionally biased region" description="Pro residues" evidence="5">
    <location>
        <begin position="975"/>
        <end position="989"/>
    </location>
</feature>
<evidence type="ECO:0000256" key="1">
    <source>
        <dbReference type="ARBA" id="ARBA00004496"/>
    </source>
</evidence>
<feature type="compositionally biased region" description="Low complexity" evidence="5">
    <location>
        <begin position="990"/>
        <end position="999"/>
    </location>
</feature>
<dbReference type="SMART" id="SM00369">
    <property type="entry name" value="LRR_TYP"/>
    <property type="match status" value="4"/>
</dbReference>
<keyword evidence="9" id="KW-1185">Reference proteome</keyword>
<keyword evidence="2" id="KW-0963">Cytoplasm</keyword>
<feature type="compositionally biased region" description="Basic residues" evidence="5">
    <location>
        <begin position="958"/>
        <end position="969"/>
    </location>
</feature>
<dbReference type="Pfam" id="PF01408">
    <property type="entry name" value="GFO_IDH_MocA"/>
    <property type="match status" value="1"/>
</dbReference>
<dbReference type="InterPro" id="IPR036291">
    <property type="entry name" value="NAD(P)-bd_dom_sf"/>
</dbReference>
<dbReference type="OrthoDB" id="676979at2759"/>
<dbReference type="EMBL" id="KV417660">
    <property type="protein sequence ID" value="KZP11634.1"/>
    <property type="molecule type" value="Genomic_DNA"/>
</dbReference>
<feature type="compositionally biased region" description="Polar residues" evidence="5">
    <location>
        <begin position="893"/>
        <end position="904"/>
    </location>
</feature>
<evidence type="ECO:0000256" key="3">
    <source>
        <dbReference type="ARBA" id="ARBA00022614"/>
    </source>
</evidence>
<dbReference type="Pfam" id="PF13855">
    <property type="entry name" value="LRR_8"/>
    <property type="match status" value="1"/>
</dbReference>
<dbReference type="GO" id="GO:0000166">
    <property type="term" value="F:nucleotide binding"/>
    <property type="evidence" value="ECO:0007669"/>
    <property type="project" value="InterPro"/>
</dbReference>
<evidence type="ECO:0000259" key="6">
    <source>
        <dbReference type="Pfam" id="PF01408"/>
    </source>
</evidence>
<gene>
    <name evidence="8" type="ORF">FIBSPDRAFT_898884</name>
</gene>
<dbReference type="SUPFAM" id="SSF55347">
    <property type="entry name" value="Glyceraldehyde-3-phosphate dehydrogenase-like, C-terminal domain"/>
    <property type="match status" value="1"/>
</dbReference>